<dbReference type="EMBL" id="HF936005">
    <property type="protein sequence ID" value="CCX14491.1"/>
    <property type="molecule type" value="Genomic_DNA"/>
</dbReference>
<accession>U4L932</accession>
<keyword evidence="2" id="KW-1185">Reference proteome</keyword>
<name>U4L932_PYROM</name>
<dbReference type="AlphaFoldDB" id="U4L932"/>
<proteinExistence type="predicted"/>
<dbReference type="Proteomes" id="UP000018144">
    <property type="component" value="Unassembled WGS sequence"/>
</dbReference>
<evidence type="ECO:0000313" key="2">
    <source>
        <dbReference type="Proteomes" id="UP000018144"/>
    </source>
</evidence>
<reference evidence="1 2" key="1">
    <citation type="journal article" date="2013" name="PLoS Genet.">
        <title>The genome and development-dependent transcriptomes of Pyronema confluens: a window into fungal evolution.</title>
        <authorList>
            <person name="Traeger S."/>
            <person name="Altegoer F."/>
            <person name="Freitag M."/>
            <person name="Gabaldon T."/>
            <person name="Kempken F."/>
            <person name="Kumar A."/>
            <person name="Marcet-Houben M."/>
            <person name="Poggeler S."/>
            <person name="Stajich J.E."/>
            <person name="Nowrousian M."/>
        </authorList>
    </citation>
    <scope>NUCLEOTIDE SEQUENCE [LARGE SCALE GENOMIC DNA]</scope>
    <source>
        <strain evidence="2">CBS 100304</strain>
        <tissue evidence="1">Vegetative mycelium</tissue>
    </source>
</reference>
<organism evidence="1 2">
    <name type="scientific">Pyronema omphalodes (strain CBS 100304)</name>
    <name type="common">Pyronema confluens</name>
    <dbReference type="NCBI Taxonomy" id="1076935"/>
    <lineage>
        <taxon>Eukaryota</taxon>
        <taxon>Fungi</taxon>
        <taxon>Dikarya</taxon>
        <taxon>Ascomycota</taxon>
        <taxon>Pezizomycotina</taxon>
        <taxon>Pezizomycetes</taxon>
        <taxon>Pezizales</taxon>
        <taxon>Pyronemataceae</taxon>
        <taxon>Pyronema</taxon>
    </lineage>
</organism>
<gene>
    <name evidence="1" type="ORF">PCON_14084</name>
</gene>
<protein>
    <submittedName>
        <fullName evidence="1">Uncharacterized protein</fullName>
    </submittedName>
</protein>
<evidence type="ECO:0000313" key="1">
    <source>
        <dbReference type="EMBL" id="CCX14491.1"/>
    </source>
</evidence>
<sequence>MLPLRLRENENAYFKSVGLGVLEVMNSMDRRLSPS</sequence>